<dbReference type="InterPro" id="IPR000917">
    <property type="entry name" value="Sulfatase_N"/>
</dbReference>
<feature type="chain" id="PRO_5022662824" evidence="8">
    <location>
        <begin position="25"/>
        <end position="476"/>
    </location>
</feature>
<evidence type="ECO:0000259" key="9">
    <source>
        <dbReference type="Pfam" id="PF00884"/>
    </source>
</evidence>
<dbReference type="SUPFAM" id="SSF53649">
    <property type="entry name" value="Alkaline phosphatase-like"/>
    <property type="match status" value="1"/>
</dbReference>
<feature type="domain" description="Sulfatase N-terminal" evidence="9">
    <location>
        <begin position="29"/>
        <end position="361"/>
    </location>
</feature>
<dbReference type="Gene3D" id="3.40.720.10">
    <property type="entry name" value="Alkaline Phosphatase, subunit A"/>
    <property type="match status" value="1"/>
</dbReference>
<dbReference type="Proteomes" id="UP000319143">
    <property type="component" value="Unassembled WGS sequence"/>
</dbReference>
<dbReference type="GO" id="GO:0004065">
    <property type="term" value="F:arylsulfatase activity"/>
    <property type="evidence" value="ECO:0007669"/>
    <property type="project" value="UniProtKB-EC"/>
</dbReference>
<dbReference type="EMBL" id="SJPV01000014">
    <property type="protein sequence ID" value="TWU31970.1"/>
    <property type="molecule type" value="Genomic_DNA"/>
</dbReference>
<dbReference type="PANTHER" id="PTHR45953:SF1">
    <property type="entry name" value="IDURONATE 2-SULFATASE"/>
    <property type="match status" value="1"/>
</dbReference>
<dbReference type="InterPro" id="IPR035874">
    <property type="entry name" value="IDS"/>
</dbReference>
<comment type="cofactor">
    <cofactor evidence="1">
        <name>Ca(2+)</name>
        <dbReference type="ChEBI" id="CHEBI:29108"/>
    </cofactor>
</comment>
<dbReference type="AlphaFoldDB" id="A0A5C6D543"/>
<evidence type="ECO:0000256" key="7">
    <source>
        <dbReference type="SAM" id="MobiDB-lite"/>
    </source>
</evidence>
<evidence type="ECO:0000256" key="8">
    <source>
        <dbReference type="SAM" id="SignalP"/>
    </source>
</evidence>
<dbReference type="RefSeq" id="WP_146530615.1">
    <property type="nucleotide sequence ID" value="NZ_SJPV01000014.1"/>
</dbReference>
<dbReference type="GO" id="GO:0005737">
    <property type="term" value="C:cytoplasm"/>
    <property type="evidence" value="ECO:0007669"/>
    <property type="project" value="TreeGrafter"/>
</dbReference>
<evidence type="ECO:0000256" key="4">
    <source>
        <dbReference type="ARBA" id="ARBA00022729"/>
    </source>
</evidence>
<proteinExistence type="inferred from homology"/>
<organism evidence="10 11">
    <name type="scientific">Novipirellula artificiosorum</name>
    <dbReference type="NCBI Taxonomy" id="2528016"/>
    <lineage>
        <taxon>Bacteria</taxon>
        <taxon>Pseudomonadati</taxon>
        <taxon>Planctomycetota</taxon>
        <taxon>Planctomycetia</taxon>
        <taxon>Pirellulales</taxon>
        <taxon>Pirellulaceae</taxon>
        <taxon>Novipirellula</taxon>
    </lineage>
</organism>
<dbReference type="CDD" id="cd16030">
    <property type="entry name" value="iduronate-2-sulfatase"/>
    <property type="match status" value="1"/>
</dbReference>
<accession>A0A5C6D543</accession>
<feature type="region of interest" description="Disordered" evidence="7">
    <location>
        <begin position="445"/>
        <end position="476"/>
    </location>
</feature>
<feature type="compositionally biased region" description="Basic residues" evidence="7">
    <location>
        <begin position="460"/>
        <end position="476"/>
    </location>
</feature>
<comment type="similarity">
    <text evidence="2">Belongs to the sulfatase family.</text>
</comment>
<dbReference type="GO" id="GO:0046872">
    <property type="term" value="F:metal ion binding"/>
    <property type="evidence" value="ECO:0007669"/>
    <property type="project" value="UniProtKB-KW"/>
</dbReference>
<evidence type="ECO:0000256" key="2">
    <source>
        <dbReference type="ARBA" id="ARBA00008779"/>
    </source>
</evidence>
<evidence type="ECO:0000256" key="5">
    <source>
        <dbReference type="ARBA" id="ARBA00022801"/>
    </source>
</evidence>
<name>A0A5C6D543_9BACT</name>
<dbReference type="EC" id="3.1.6.1" evidence="10"/>
<gene>
    <name evidence="10" type="ORF">Poly41_58580</name>
</gene>
<evidence type="ECO:0000313" key="11">
    <source>
        <dbReference type="Proteomes" id="UP000319143"/>
    </source>
</evidence>
<sequence length="476" mass="53212" precursor="true">MKSILLLLISLGLLALPPCGPAIAQTQRSNVLFIPIDDLNHWVGHLGRHPQARTPHIDRLAAMGVSFNKAYCAAPACNPSRIALMSGMRPSTTGCYDNSQDWRPTVSEETVLNKTFLDAGYNSFGTGKIYHGSYGNTDKWTEFHKTSSGSMTRHPSAPNDGVGGIKFCPLANRDNDMPDYDAVSYGIEVLNRKHDKPFFLAVGLVKPHMPFSVPKKWFDQFPLETIQLPTHRDGDLSDVPAAGVRMAKPEGDHAAMLRSGRWKEAVQAYLATIAFCDAQVGRLLDAFEQSAYRDNTIICLWSDHGWSLGEKEHWRKFALWEEPTRAVFIWKVPGLTPAGVQSPRPVDFMSIYPTLCALTGIKKPDHVEGLDISSLLKDPNATWDVPALTTFHKDNHSFRSEQWRYIRYADGSEELYDHSTDPYEWTNVAADPRHSGIKAEFARHFPSVNTPELPNAKNKTNAKKASRQATKAKRQE</sequence>
<dbReference type="GO" id="GO:0004423">
    <property type="term" value="F:iduronate-2-sulfatase activity"/>
    <property type="evidence" value="ECO:0007669"/>
    <property type="project" value="InterPro"/>
</dbReference>
<comment type="caution">
    <text evidence="10">The sequence shown here is derived from an EMBL/GenBank/DDBJ whole genome shotgun (WGS) entry which is preliminary data.</text>
</comment>
<keyword evidence="5 10" id="KW-0378">Hydrolase</keyword>
<dbReference type="InterPro" id="IPR017850">
    <property type="entry name" value="Alkaline_phosphatase_core_sf"/>
</dbReference>
<protein>
    <submittedName>
        <fullName evidence="10">Arylsulfatase</fullName>
        <ecNumber evidence="10">3.1.6.1</ecNumber>
    </submittedName>
</protein>
<dbReference type="Pfam" id="PF00884">
    <property type="entry name" value="Sulfatase"/>
    <property type="match status" value="1"/>
</dbReference>
<dbReference type="OrthoDB" id="236884at2"/>
<evidence type="ECO:0000313" key="10">
    <source>
        <dbReference type="EMBL" id="TWU31970.1"/>
    </source>
</evidence>
<evidence type="ECO:0000256" key="1">
    <source>
        <dbReference type="ARBA" id="ARBA00001913"/>
    </source>
</evidence>
<evidence type="ECO:0000256" key="6">
    <source>
        <dbReference type="ARBA" id="ARBA00022837"/>
    </source>
</evidence>
<evidence type="ECO:0000256" key="3">
    <source>
        <dbReference type="ARBA" id="ARBA00022723"/>
    </source>
</evidence>
<feature type="signal peptide" evidence="8">
    <location>
        <begin position="1"/>
        <end position="24"/>
    </location>
</feature>
<keyword evidence="4 8" id="KW-0732">Signal</keyword>
<keyword evidence="3" id="KW-0479">Metal-binding</keyword>
<dbReference type="PANTHER" id="PTHR45953">
    <property type="entry name" value="IDURONATE 2-SULFATASE"/>
    <property type="match status" value="1"/>
</dbReference>
<reference evidence="10 11" key="1">
    <citation type="submission" date="2019-02" db="EMBL/GenBank/DDBJ databases">
        <title>Deep-cultivation of Planctomycetes and their phenomic and genomic characterization uncovers novel biology.</title>
        <authorList>
            <person name="Wiegand S."/>
            <person name="Jogler M."/>
            <person name="Boedeker C."/>
            <person name="Pinto D."/>
            <person name="Vollmers J."/>
            <person name="Rivas-Marin E."/>
            <person name="Kohn T."/>
            <person name="Peeters S.H."/>
            <person name="Heuer A."/>
            <person name="Rast P."/>
            <person name="Oberbeckmann S."/>
            <person name="Bunk B."/>
            <person name="Jeske O."/>
            <person name="Meyerdierks A."/>
            <person name="Storesund J.E."/>
            <person name="Kallscheuer N."/>
            <person name="Luecker S."/>
            <person name="Lage O.M."/>
            <person name="Pohl T."/>
            <person name="Merkel B.J."/>
            <person name="Hornburger P."/>
            <person name="Mueller R.-W."/>
            <person name="Bruemmer F."/>
            <person name="Labrenz M."/>
            <person name="Spormann A.M."/>
            <person name="Op Den Camp H."/>
            <person name="Overmann J."/>
            <person name="Amann R."/>
            <person name="Jetten M.S.M."/>
            <person name="Mascher T."/>
            <person name="Medema M.H."/>
            <person name="Devos D.P."/>
            <person name="Kaster A.-K."/>
            <person name="Ovreas L."/>
            <person name="Rohde M."/>
            <person name="Galperin M.Y."/>
            <person name="Jogler C."/>
        </authorList>
    </citation>
    <scope>NUCLEOTIDE SEQUENCE [LARGE SCALE GENOMIC DNA]</scope>
    <source>
        <strain evidence="10 11">Poly41</strain>
    </source>
</reference>
<keyword evidence="11" id="KW-1185">Reference proteome</keyword>
<keyword evidence="6" id="KW-0106">Calcium</keyword>